<evidence type="ECO:0000256" key="2">
    <source>
        <dbReference type="ARBA" id="ARBA00005236"/>
    </source>
</evidence>
<dbReference type="RefSeq" id="WP_111370560.1">
    <property type="nucleotide sequence ID" value="NZ_CP029480.1"/>
</dbReference>
<dbReference type="Pfam" id="PF12704">
    <property type="entry name" value="MacB_PCD"/>
    <property type="match status" value="1"/>
</dbReference>
<sequence length="419" mass="45826">MKLKLITEISLALLLARLKQTMVAAFGVTFSIAMFIALLSFMGGLNDLLDSLILNRTPHVRLYNEILPSKIQPIARSSEFPDSYHFVRHIKPKNELLDIRNSDAIIKALKNDENVRGVAPKTTMPVFYNIGEINLTGVINGIDVDEESRLFSFKDYVVEGQTIDLKNTPNSIILGKGAADKMLAQLGDNIQITTSNGTRFTLKVVGFFQSGMDELDKVQSYTTLATTQKMLGKPASYVTDIQVKIKDIAMAPALAKRYHELFDTEAIDIQTANAQFETGSSVRTLISYAVGITLLIVSGFGIFNILNMMIYEKMDSIAILKATGFSGKDVNAIFLTIALTIGLVGGALGLIFGLGFSALIGIIPFNNASMPAVKTYPINYNPMFYVIGAVFSIVTTYLAGYFPSKKASKVDPVDIIRGK</sequence>
<dbReference type="EMBL" id="CP029480">
    <property type="protein sequence ID" value="AWV97458.1"/>
    <property type="molecule type" value="Genomic_DNA"/>
</dbReference>
<evidence type="ECO:0000313" key="10">
    <source>
        <dbReference type="EMBL" id="AWV97458.1"/>
    </source>
</evidence>
<evidence type="ECO:0000256" key="3">
    <source>
        <dbReference type="ARBA" id="ARBA00022475"/>
    </source>
</evidence>
<protein>
    <submittedName>
        <fullName evidence="10">ABC transporter</fullName>
    </submittedName>
</protein>
<keyword evidence="6 7" id="KW-0472">Membrane</keyword>
<feature type="transmembrane region" description="Helical" evidence="7">
    <location>
        <begin position="285"/>
        <end position="311"/>
    </location>
</feature>
<evidence type="ECO:0000256" key="5">
    <source>
        <dbReference type="ARBA" id="ARBA00022989"/>
    </source>
</evidence>
<feature type="domain" description="MacB-like periplasmic core" evidence="9">
    <location>
        <begin position="21"/>
        <end position="257"/>
    </location>
</feature>
<accession>A0A2Z4G8R9</accession>
<evidence type="ECO:0000259" key="9">
    <source>
        <dbReference type="Pfam" id="PF12704"/>
    </source>
</evidence>
<dbReference type="GO" id="GO:0098797">
    <property type="term" value="C:plasma membrane protein complex"/>
    <property type="evidence" value="ECO:0007669"/>
    <property type="project" value="TreeGrafter"/>
</dbReference>
<evidence type="ECO:0000256" key="4">
    <source>
        <dbReference type="ARBA" id="ARBA00022692"/>
    </source>
</evidence>
<comment type="similarity">
    <text evidence="2">Belongs to the ABC-4 integral membrane protein family. LolC/E subfamily.</text>
</comment>
<keyword evidence="3" id="KW-1003">Cell membrane</keyword>
<evidence type="ECO:0000259" key="8">
    <source>
        <dbReference type="Pfam" id="PF02687"/>
    </source>
</evidence>
<dbReference type="Proteomes" id="UP000249873">
    <property type="component" value="Chromosome"/>
</dbReference>
<dbReference type="KEGG" id="als:DJ013_04445"/>
<dbReference type="InterPro" id="IPR051447">
    <property type="entry name" value="Lipoprotein-release_system"/>
</dbReference>
<dbReference type="InterPro" id="IPR003838">
    <property type="entry name" value="ABC3_permease_C"/>
</dbReference>
<proteinExistence type="inferred from homology"/>
<comment type="subcellular location">
    <subcellularLocation>
        <location evidence="1">Cell membrane</location>
        <topology evidence="1">Multi-pass membrane protein</topology>
    </subcellularLocation>
</comment>
<gene>
    <name evidence="10" type="ORF">DJ013_04445</name>
</gene>
<dbReference type="PANTHER" id="PTHR30489:SF0">
    <property type="entry name" value="LIPOPROTEIN-RELEASING SYSTEM TRANSMEMBRANE PROTEIN LOLE"/>
    <property type="match status" value="1"/>
</dbReference>
<dbReference type="Pfam" id="PF02687">
    <property type="entry name" value="FtsX"/>
    <property type="match status" value="1"/>
</dbReference>
<evidence type="ECO:0000256" key="1">
    <source>
        <dbReference type="ARBA" id="ARBA00004651"/>
    </source>
</evidence>
<dbReference type="InterPro" id="IPR025857">
    <property type="entry name" value="MacB_PCD"/>
</dbReference>
<reference evidence="10 11" key="1">
    <citation type="submission" date="2018-05" db="EMBL/GenBank/DDBJ databases">
        <title>Complete genome sequence of Arcticibacterium luteifluviistationis SM1504T, a cytophagaceae bacterium isolated from Arctic surface seawater.</title>
        <authorList>
            <person name="Li Y."/>
            <person name="Qin Q.-L."/>
        </authorList>
    </citation>
    <scope>NUCLEOTIDE SEQUENCE [LARGE SCALE GENOMIC DNA]</scope>
    <source>
        <strain evidence="10 11">SM1504</strain>
    </source>
</reference>
<dbReference type="AlphaFoldDB" id="A0A2Z4G8R9"/>
<feature type="transmembrane region" description="Helical" evidence="7">
    <location>
        <begin position="383"/>
        <end position="402"/>
    </location>
</feature>
<organism evidence="10 11">
    <name type="scientific">Arcticibacterium luteifluviistationis</name>
    <dbReference type="NCBI Taxonomy" id="1784714"/>
    <lineage>
        <taxon>Bacteria</taxon>
        <taxon>Pseudomonadati</taxon>
        <taxon>Bacteroidota</taxon>
        <taxon>Cytophagia</taxon>
        <taxon>Cytophagales</taxon>
        <taxon>Leadbetterellaceae</taxon>
        <taxon>Arcticibacterium</taxon>
    </lineage>
</organism>
<feature type="transmembrane region" description="Helical" evidence="7">
    <location>
        <begin position="332"/>
        <end position="363"/>
    </location>
</feature>
<keyword evidence="4 7" id="KW-0812">Transmembrane</keyword>
<feature type="transmembrane region" description="Helical" evidence="7">
    <location>
        <begin position="21"/>
        <end position="45"/>
    </location>
</feature>
<dbReference type="PANTHER" id="PTHR30489">
    <property type="entry name" value="LIPOPROTEIN-RELEASING SYSTEM TRANSMEMBRANE PROTEIN LOLE"/>
    <property type="match status" value="1"/>
</dbReference>
<dbReference type="GO" id="GO:0044874">
    <property type="term" value="P:lipoprotein localization to outer membrane"/>
    <property type="evidence" value="ECO:0007669"/>
    <property type="project" value="TreeGrafter"/>
</dbReference>
<evidence type="ECO:0000256" key="6">
    <source>
        <dbReference type="ARBA" id="ARBA00023136"/>
    </source>
</evidence>
<name>A0A2Z4G8R9_9BACT</name>
<evidence type="ECO:0000313" key="11">
    <source>
        <dbReference type="Proteomes" id="UP000249873"/>
    </source>
</evidence>
<feature type="domain" description="ABC3 transporter permease C-terminal" evidence="8">
    <location>
        <begin position="290"/>
        <end position="412"/>
    </location>
</feature>
<dbReference type="OrthoDB" id="9770036at2"/>
<keyword evidence="5 7" id="KW-1133">Transmembrane helix</keyword>
<keyword evidence="11" id="KW-1185">Reference proteome</keyword>
<evidence type="ECO:0000256" key="7">
    <source>
        <dbReference type="SAM" id="Phobius"/>
    </source>
</evidence>